<keyword evidence="5" id="KW-0698">rRNA processing</keyword>
<reference evidence="16 17" key="2">
    <citation type="journal article" date="2014" name="BMC Genomics">
        <title>An improved genome of the model marine alga Ostreococcus tauri unfolds by assessing Illumina de novo assemblies.</title>
        <authorList>
            <person name="Blanc-Mathieu R."/>
            <person name="Verhelst B."/>
            <person name="Derelle E."/>
            <person name="Rombauts S."/>
            <person name="Bouget F.Y."/>
            <person name="Carre I."/>
            <person name="Chateau A."/>
            <person name="Eyre-Walker A."/>
            <person name="Grimsley N."/>
            <person name="Moreau H."/>
            <person name="Piegu B."/>
            <person name="Rivals E."/>
            <person name="Schackwitz W."/>
            <person name="Van de Peer Y."/>
            <person name="Piganeau G."/>
        </authorList>
    </citation>
    <scope>NUCLEOTIDE SEQUENCE [LARGE SCALE GENOMIC DNA]</scope>
    <source>
        <strain evidence="17">OTTH 0595 / CCAP 157/2 / RCC745</strain>
    </source>
</reference>
<dbReference type="RefSeq" id="XP_022841099.1">
    <property type="nucleotide sequence ID" value="XM_022985637.1"/>
</dbReference>
<evidence type="ECO:0000256" key="1">
    <source>
        <dbReference type="ARBA" id="ARBA00001946"/>
    </source>
</evidence>
<dbReference type="Gene3D" id="2.40.50.690">
    <property type="match status" value="1"/>
</dbReference>
<dbReference type="InterPro" id="IPR041505">
    <property type="entry name" value="Dis3_CSD2"/>
</dbReference>
<evidence type="ECO:0000256" key="10">
    <source>
        <dbReference type="ARBA" id="ARBA00022842"/>
    </source>
</evidence>
<dbReference type="InParanoid" id="A0A096PAC4"/>
<evidence type="ECO:0000256" key="7">
    <source>
        <dbReference type="ARBA" id="ARBA00022801"/>
    </source>
</evidence>
<name>A0A096PAC4_OSTTA</name>
<dbReference type="GO" id="GO:0000956">
    <property type="term" value="P:nuclear-transcribed mRNA catabolic process"/>
    <property type="evidence" value="ECO:0007669"/>
    <property type="project" value="UniProtKB-ARBA"/>
</dbReference>
<keyword evidence="12" id="KW-0539">Nucleus</keyword>
<dbReference type="Pfam" id="PF00773">
    <property type="entry name" value="RNB"/>
    <property type="match status" value="1"/>
</dbReference>
<keyword evidence="8" id="KW-0271">Exosome</keyword>
<keyword evidence="9" id="KW-0269">Exonuclease</keyword>
<dbReference type="GeneID" id="34946411"/>
<accession>A0A096PAC4</accession>
<evidence type="ECO:0000256" key="12">
    <source>
        <dbReference type="ARBA" id="ARBA00023242"/>
    </source>
</evidence>
<dbReference type="SMART" id="SM00955">
    <property type="entry name" value="RNB"/>
    <property type="match status" value="1"/>
</dbReference>
<dbReference type="GO" id="GO:0000176">
    <property type="term" value="C:nuclear exosome (RNase complex)"/>
    <property type="evidence" value="ECO:0007669"/>
    <property type="project" value="UniProtKB-ARBA"/>
</dbReference>
<evidence type="ECO:0000256" key="11">
    <source>
        <dbReference type="ARBA" id="ARBA00022884"/>
    </source>
</evidence>
<keyword evidence="6" id="KW-0540">Nuclease</keyword>
<dbReference type="FunFam" id="2.40.50.700:FF:000001">
    <property type="entry name" value="Exosome complex exonuclease exoribonuclease (Rrp44)"/>
    <property type="match status" value="1"/>
</dbReference>
<dbReference type="InterPro" id="IPR050180">
    <property type="entry name" value="RNR_Ribonuclease"/>
</dbReference>
<comment type="caution">
    <text evidence="16">The sequence shown here is derived from an EMBL/GenBank/DDBJ whole genome shotgun (WGS) entry which is preliminary data.</text>
</comment>
<dbReference type="Proteomes" id="UP000009170">
    <property type="component" value="Unassembled WGS sequence"/>
</dbReference>
<dbReference type="InterPro" id="IPR001900">
    <property type="entry name" value="RNase_II/R"/>
</dbReference>
<dbReference type="KEGG" id="ota:OT_ostta15g00450"/>
<dbReference type="STRING" id="70448.A0A096PAC4"/>
<dbReference type="InterPro" id="IPR022966">
    <property type="entry name" value="RNase_II/R_CS"/>
</dbReference>
<keyword evidence="17" id="KW-1185">Reference proteome</keyword>
<evidence type="ECO:0000256" key="4">
    <source>
        <dbReference type="ARBA" id="ARBA00016366"/>
    </source>
</evidence>
<reference evidence="17" key="1">
    <citation type="journal article" date="2006" name="Proc. Natl. Acad. Sci. U.S.A.">
        <title>Genome analysis of the smallest free-living eukaryote Ostreococcus tauri unveils many unique features.</title>
        <authorList>
            <person name="Derelle E."/>
            <person name="Ferraz C."/>
            <person name="Rombauts S."/>
            <person name="Rouze P."/>
            <person name="Worden A.Z."/>
            <person name="Robbens S."/>
            <person name="Partensky F."/>
            <person name="Degroeve S."/>
            <person name="Echeynie S."/>
            <person name="Cooke R."/>
            <person name="Saeys Y."/>
            <person name="Wuyts J."/>
            <person name="Jabbari K."/>
            <person name="Bowler C."/>
            <person name="Panaud O."/>
            <person name="Piegu B."/>
            <person name="Ball S.G."/>
            <person name="Ral J.-P."/>
            <person name="Bouget F.-Y."/>
            <person name="Piganeau G."/>
            <person name="De Baets B."/>
            <person name="Picard A."/>
            <person name="Delseny M."/>
            <person name="Demaille J."/>
            <person name="Van de Peer Y."/>
            <person name="Moreau H."/>
        </authorList>
    </citation>
    <scope>NUCLEOTIDE SEQUENCE [LARGE SCALE GENOMIC DNA]</scope>
    <source>
        <strain evidence="17">OTTH 0595 / CCAP 157/2 / RCC745</strain>
    </source>
</reference>
<proteinExistence type="inferred from homology"/>
<evidence type="ECO:0000256" key="5">
    <source>
        <dbReference type="ARBA" id="ARBA00022552"/>
    </source>
</evidence>
<dbReference type="GO" id="GO:0000175">
    <property type="term" value="F:3'-5'-RNA exonuclease activity"/>
    <property type="evidence" value="ECO:0007669"/>
    <property type="project" value="UniProtKB-ARBA"/>
</dbReference>
<evidence type="ECO:0000256" key="6">
    <source>
        <dbReference type="ARBA" id="ARBA00022722"/>
    </source>
</evidence>
<dbReference type="PANTHER" id="PTHR23355">
    <property type="entry name" value="RIBONUCLEASE"/>
    <property type="match status" value="1"/>
</dbReference>
<evidence type="ECO:0000313" key="17">
    <source>
        <dbReference type="Proteomes" id="UP000009170"/>
    </source>
</evidence>
<evidence type="ECO:0000256" key="14">
    <source>
        <dbReference type="RuleBase" id="RU003901"/>
    </source>
</evidence>
<dbReference type="OrthoDB" id="372421at2759"/>
<dbReference type="Pfam" id="PF17849">
    <property type="entry name" value="OB_Dis3"/>
    <property type="match status" value="1"/>
</dbReference>
<evidence type="ECO:0000256" key="9">
    <source>
        <dbReference type="ARBA" id="ARBA00022839"/>
    </source>
</evidence>
<evidence type="ECO:0000256" key="3">
    <source>
        <dbReference type="ARBA" id="ARBA00005785"/>
    </source>
</evidence>
<evidence type="ECO:0000256" key="2">
    <source>
        <dbReference type="ARBA" id="ARBA00004123"/>
    </source>
</evidence>
<dbReference type="InterPro" id="IPR012340">
    <property type="entry name" value="NA-bd_OB-fold"/>
</dbReference>
<dbReference type="PANTHER" id="PTHR23355:SF30">
    <property type="entry name" value="DIS3-LIKE EXONUCLEASE 1"/>
    <property type="match status" value="1"/>
</dbReference>
<evidence type="ECO:0000259" key="15">
    <source>
        <dbReference type="SMART" id="SM00955"/>
    </source>
</evidence>
<dbReference type="EMBL" id="CAID01000015">
    <property type="protein sequence ID" value="CEG01681.1"/>
    <property type="molecule type" value="Genomic_DNA"/>
</dbReference>
<dbReference type="SUPFAM" id="SSF50249">
    <property type="entry name" value="Nucleic acid-binding proteins"/>
    <property type="match status" value="2"/>
</dbReference>
<comment type="cofactor">
    <cofactor evidence="1">
        <name>Mg(2+)</name>
        <dbReference type="ChEBI" id="CHEBI:18420"/>
    </cofactor>
</comment>
<dbReference type="Gene3D" id="2.40.50.700">
    <property type="match status" value="1"/>
</dbReference>
<evidence type="ECO:0000313" key="16">
    <source>
        <dbReference type="EMBL" id="CEG01681.1"/>
    </source>
</evidence>
<dbReference type="PROSITE" id="PS01175">
    <property type="entry name" value="RIBONUCLEASE_II"/>
    <property type="match status" value="1"/>
</dbReference>
<keyword evidence="11" id="KW-0694">RNA-binding</keyword>
<evidence type="ECO:0000256" key="13">
    <source>
        <dbReference type="ARBA" id="ARBA00077930"/>
    </source>
</evidence>
<evidence type="ECO:0000256" key="8">
    <source>
        <dbReference type="ARBA" id="ARBA00022835"/>
    </source>
</evidence>
<comment type="similarity">
    <text evidence="3 14">Belongs to the RNR ribonuclease family.</text>
</comment>
<protein>
    <recommendedName>
        <fullName evidence="4">DIS3-like exonuclease 1</fullName>
    </recommendedName>
    <alternativeName>
        <fullName evidence="13">Ribosomal RNA-processing protein 44</fullName>
    </alternativeName>
</protein>
<comment type="subcellular location">
    <subcellularLocation>
        <location evidence="2">Nucleus</location>
    </subcellularLocation>
</comment>
<dbReference type="AlphaFoldDB" id="A0A096PAC4"/>
<gene>
    <name evidence="16" type="ORF">OT_ostta15g00450</name>
</gene>
<sequence>MRVALGGAEDAGPSGVDRDRDVARLVRSTYARRDVACGSPECVAHAELNAALGVCDFLRSREQGCRAYVVPDLCAFRKYPEVFASGVVRDVIASRAHARRLGGRSGGGGSGGLPSMTRSIKGDSRAMGKNRSVFVFDDEHCVEVVRAMRSSSISREVACAAHYAKKVRGKFPIVVVSDAQAANAANAADDVGARDVFPEGVVVLSVEGFIEQFCGGSEGEAARAAYEAARDAEDEMEGDSAVASTSTGTNYEAHWNERDVELGLSEGVLVKGVLKVKALGVKCEGHVDGVFIPSKHAMNRAMHGDVVAVEVAPESEWCASMINTVLEDEGVRESDLSASVSSSPKTRTGKIVGILRREVMDVVACLDSIDEEEITRNPHAKRNGALCVPMDGKIVKIKLLTRRANELVGKRFVVRVDRWRENQRYPNGHLIRVLGDVGDVDGEMAALLARHEIPAEPFGARALAELPREGTNWVVPREELETRRDLRHHRACSIDPPGCTDVDDALSVRAVPQSERGANGGAFEIGVHIADVSYFVQPGTTLDHEAQTRGTTVYLVDRRLDMLPSLLSENLASLLEKRDRLAMSCVWTLDENLDVVDVWFGRTVIHSRHQMTYYQAQAIYDGKPPPVDGSTVFEGEDDIAVVREDLKTLVAFANKTNAIRVAHGAVELESAELRFETDAQTKSPTEVIQKSEVPMMRVVAELMILANSAAARATHSVFPSCALLRRHAPPRQDGFAELSRLAATKGVKLDCSSGEALNASLARIANECDPEVTTLFKGLATRAMSEAQYVSSGSISATESSFGHYGLALTYYTHFTSPIRRYADIVVHRQLIAAVEATEMEKKATEDATRRGLDSLAEHLNERNRASKRAQSRCGEIYLLWLLRENPMIEPAVVHEIRDDGLMVFLPSFHIKAPVRLVDDDGNTVEELRESDLVDVSPGYNSSESVTKWVQASPVVGVAGTRLRRSDDVLEVVRSSDGVVLRSYSLLQTVWVQMTCKPGRAQGPKLELRILDVEAHAGAREARLVARRAAPPPAPASLSAALKNVIKSRNPLAMDEDDAGDDLDTDENRDERVARHLNVPSKRLRDPLAASLAGLALMDDVFITVDDSPMDALRVVPINLSRVSDSKEFAARRAACDAWARFVSTRSAGAAGRARSARRSQRLEDAHARVADVKRARNSHLL</sequence>
<dbReference type="GO" id="GO:0006364">
    <property type="term" value="P:rRNA processing"/>
    <property type="evidence" value="ECO:0007669"/>
    <property type="project" value="UniProtKB-KW"/>
</dbReference>
<dbReference type="Gene3D" id="3.40.50.1010">
    <property type="entry name" value="5'-nuclease"/>
    <property type="match status" value="1"/>
</dbReference>
<keyword evidence="10" id="KW-0460">Magnesium</keyword>
<dbReference type="GO" id="GO:0003723">
    <property type="term" value="F:RNA binding"/>
    <property type="evidence" value="ECO:0007669"/>
    <property type="project" value="UniProtKB-KW"/>
</dbReference>
<keyword evidence="7" id="KW-0378">Hydrolase</keyword>
<feature type="domain" description="RNB" evidence="15">
    <location>
        <begin position="483"/>
        <end position="837"/>
    </location>
</feature>
<organism evidence="16 17">
    <name type="scientific">Ostreococcus tauri</name>
    <name type="common">Marine green alga</name>
    <dbReference type="NCBI Taxonomy" id="70448"/>
    <lineage>
        <taxon>Eukaryota</taxon>
        <taxon>Viridiplantae</taxon>
        <taxon>Chlorophyta</taxon>
        <taxon>Mamiellophyceae</taxon>
        <taxon>Mamiellales</taxon>
        <taxon>Bathycoccaceae</taxon>
        <taxon>Ostreococcus</taxon>
    </lineage>
</organism>